<dbReference type="EMBL" id="CM004398">
    <property type="protein sequence ID" value="OAY35235.1"/>
    <property type="molecule type" value="Genomic_DNA"/>
</dbReference>
<accession>A0A2C9UUQ1</accession>
<sequence>MLTPRGSRGCIHNSQGFLYLFSKIEFLFVTWVGSVI</sequence>
<protein>
    <submittedName>
        <fullName evidence="1">Uncharacterized protein</fullName>
    </submittedName>
</protein>
<proteinExistence type="predicted"/>
<gene>
    <name evidence="1" type="ORF">MANES_12G083400</name>
</gene>
<dbReference type="AlphaFoldDB" id="A0A2C9UUQ1"/>
<reference evidence="1" key="1">
    <citation type="submission" date="2016-02" db="EMBL/GenBank/DDBJ databases">
        <title>WGS assembly of Manihot esculenta.</title>
        <authorList>
            <person name="Bredeson J.V."/>
            <person name="Prochnik S.E."/>
            <person name="Lyons J.B."/>
            <person name="Schmutz J."/>
            <person name="Grimwood J."/>
            <person name="Vrebalov J."/>
            <person name="Bart R.S."/>
            <person name="Amuge T."/>
            <person name="Ferguson M.E."/>
            <person name="Green R."/>
            <person name="Putnam N."/>
            <person name="Stites J."/>
            <person name="Rounsley S."/>
            <person name="Rokhsar D.S."/>
        </authorList>
    </citation>
    <scope>NUCLEOTIDE SEQUENCE [LARGE SCALE GENOMIC DNA]</scope>
    <source>
        <tissue evidence="1">Leaf</tissue>
    </source>
</reference>
<evidence type="ECO:0000313" key="1">
    <source>
        <dbReference type="EMBL" id="OAY35235.1"/>
    </source>
</evidence>
<organism evidence="1">
    <name type="scientific">Manihot esculenta</name>
    <name type="common">Cassava</name>
    <name type="synonym">Jatropha manihot</name>
    <dbReference type="NCBI Taxonomy" id="3983"/>
    <lineage>
        <taxon>Eukaryota</taxon>
        <taxon>Viridiplantae</taxon>
        <taxon>Streptophyta</taxon>
        <taxon>Embryophyta</taxon>
        <taxon>Tracheophyta</taxon>
        <taxon>Spermatophyta</taxon>
        <taxon>Magnoliopsida</taxon>
        <taxon>eudicotyledons</taxon>
        <taxon>Gunneridae</taxon>
        <taxon>Pentapetalae</taxon>
        <taxon>rosids</taxon>
        <taxon>fabids</taxon>
        <taxon>Malpighiales</taxon>
        <taxon>Euphorbiaceae</taxon>
        <taxon>Crotonoideae</taxon>
        <taxon>Manihoteae</taxon>
        <taxon>Manihot</taxon>
    </lineage>
</organism>
<name>A0A2C9UUQ1_MANES</name>